<keyword evidence="1" id="KW-0479">Metal-binding</keyword>
<keyword evidence="8" id="KW-1185">Reference proteome</keyword>
<keyword evidence="2 4" id="KW-0863">Zinc-finger</keyword>
<keyword evidence="5" id="KW-0472">Membrane</keyword>
<dbReference type="OMA" id="VDAKHSQ"/>
<evidence type="ECO:0000259" key="6">
    <source>
        <dbReference type="PROSITE" id="PS51999"/>
    </source>
</evidence>
<gene>
    <name evidence="7" type="primary">BnaA05g16800D</name>
    <name evidence="7" type="ORF">GSBRNA2T00048451001</name>
</gene>
<evidence type="ECO:0000313" key="7">
    <source>
        <dbReference type="EMBL" id="CDY10682.1"/>
    </source>
</evidence>
<evidence type="ECO:0000256" key="2">
    <source>
        <dbReference type="ARBA" id="ARBA00022771"/>
    </source>
</evidence>
<evidence type="ECO:0000256" key="3">
    <source>
        <dbReference type="ARBA" id="ARBA00022833"/>
    </source>
</evidence>
<proteinExistence type="predicted"/>
<keyword evidence="3" id="KW-0862">Zinc</keyword>
<evidence type="ECO:0000256" key="1">
    <source>
        <dbReference type="ARBA" id="ARBA00022723"/>
    </source>
</evidence>
<dbReference type="PANTHER" id="PTHR33248">
    <property type="entry name" value="ZINC ION-BINDING PROTEIN"/>
    <property type="match status" value="1"/>
</dbReference>
<accession>A0A078FCF4</accession>
<feature type="domain" description="GRF-type" evidence="6">
    <location>
        <begin position="23"/>
        <end position="66"/>
    </location>
</feature>
<keyword evidence="5" id="KW-0812">Transmembrane</keyword>
<dbReference type="Proteomes" id="UP000028999">
    <property type="component" value="Unassembled WGS sequence"/>
</dbReference>
<dbReference type="PROSITE" id="PS51999">
    <property type="entry name" value="ZF_GRF"/>
    <property type="match status" value="1"/>
</dbReference>
<dbReference type="Gramene" id="CDY10682">
    <property type="protein sequence ID" value="CDY10682"/>
    <property type="gene ID" value="GSBRNA2T00048451001"/>
</dbReference>
<evidence type="ECO:0000313" key="8">
    <source>
        <dbReference type="Proteomes" id="UP000028999"/>
    </source>
</evidence>
<evidence type="ECO:0000256" key="5">
    <source>
        <dbReference type="SAM" id="Phobius"/>
    </source>
</evidence>
<dbReference type="GO" id="GO:0008270">
    <property type="term" value="F:zinc ion binding"/>
    <property type="evidence" value="ECO:0007669"/>
    <property type="project" value="UniProtKB-KW"/>
</dbReference>
<reference evidence="7 8" key="1">
    <citation type="journal article" date="2014" name="Science">
        <title>Plant genetics. Early allopolyploid evolution in the post-Neolithic Brassica napus oilseed genome.</title>
        <authorList>
            <person name="Chalhoub B."/>
            <person name="Denoeud F."/>
            <person name="Liu S."/>
            <person name="Parkin I.A."/>
            <person name="Tang H."/>
            <person name="Wang X."/>
            <person name="Chiquet J."/>
            <person name="Belcram H."/>
            <person name="Tong C."/>
            <person name="Samans B."/>
            <person name="Correa M."/>
            <person name="Da Silva C."/>
            <person name="Just J."/>
            <person name="Falentin C."/>
            <person name="Koh C.S."/>
            <person name="Le Clainche I."/>
            <person name="Bernard M."/>
            <person name="Bento P."/>
            <person name="Noel B."/>
            <person name="Labadie K."/>
            <person name="Alberti A."/>
            <person name="Charles M."/>
            <person name="Arnaud D."/>
            <person name="Guo H."/>
            <person name="Daviaud C."/>
            <person name="Alamery S."/>
            <person name="Jabbari K."/>
            <person name="Zhao M."/>
            <person name="Edger P.P."/>
            <person name="Chelaifa H."/>
            <person name="Tack D."/>
            <person name="Lassalle G."/>
            <person name="Mestiri I."/>
            <person name="Schnel N."/>
            <person name="Le Paslier M.C."/>
            <person name="Fan G."/>
            <person name="Renault V."/>
            <person name="Bayer P.E."/>
            <person name="Golicz A.A."/>
            <person name="Manoli S."/>
            <person name="Lee T.H."/>
            <person name="Thi V.H."/>
            <person name="Chalabi S."/>
            <person name="Hu Q."/>
            <person name="Fan C."/>
            <person name="Tollenaere R."/>
            <person name="Lu Y."/>
            <person name="Battail C."/>
            <person name="Shen J."/>
            <person name="Sidebottom C.H."/>
            <person name="Wang X."/>
            <person name="Canaguier A."/>
            <person name="Chauveau A."/>
            <person name="Berard A."/>
            <person name="Deniot G."/>
            <person name="Guan M."/>
            <person name="Liu Z."/>
            <person name="Sun F."/>
            <person name="Lim Y.P."/>
            <person name="Lyons E."/>
            <person name="Town C.D."/>
            <person name="Bancroft I."/>
            <person name="Wang X."/>
            <person name="Meng J."/>
            <person name="Ma J."/>
            <person name="Pires J.C."/>
            <person name="King G.J."/>
            <person name="Brunel D."/>
            <person name="Delourme R."/>
            <person name="Renard M."/>
            <person name="Aury J.M."/>
            <person name="Adams K.L."/>
            <person name="Batley J."/>
            <person name="Snowdon R.J."/>
            <person name="Tost J."/>
            <person name="Edwards D."/>
            <person name="Zhou Y."/>
            <person name="Hua W."/>
            <person name="Sharpe A.G."/>
            <person name="Paterson A.H."/>
            <person name="Guan C."/>
            <person name="Wincker P."/>
        </authorList>
    </citation>
    <scope>NUCLEOTIDE SEQUENCE [LARGE SCALE GENOMIC DNA]</scope>
    <source>
        <strain evidence="8">cv. Darmor-bzh</strain>
    </source>
</reference>
<dbReference type="EMBL" id="LK032005">
    <property type="protein sequence ID" value="CDY10682.1"/>
    <property type="molecule type" value="Genomic_DNA"/>
</dbReference>
<dbReference type="AlphaFoldDB" id="A0A078FCF4"/>
<keyword evidence="5" id="KW-1133">Transmembrane helix</keyword>
<organism evidence="7 8">
    <name type="scientific">Brassica napus</name>
    <name type="common">Rape</name>
    <dbReference type="NCBI Taxonomy" id="3708"/>
    <lineage>
        <taxon>Eukaryota</taxon>
        <taxon>Viridiplantae</taxon>
        <taxon>Streptophyta</taxon>
        <taxon>Embryophyta</taxon>
        <taxon>Tracheophyta</taxon>
        <taxon>Spermatophyta</taxon>
        <taxon>Magnoliopsida</taxon>
        <taxon>eudicotyledons</taxon>
        <taxon>Gunneridae</taxon>
        <taxon>Pentapetalae</taxon>
        <taxon>rosids</taxon>
        <taxon>malvids</taxon>
        <taxon>Brassicales</taxon>
        <taxon>Brassicaceae</taxon>
        <taxon>Brassiceae</taxon>
        <taxon>Brassica</taxon>
    </lineage>
</organism>
<evidence type="ECO:0000256" key="4">
    <source>
        <dbReference type="PROSITE-ProRule" id="PRU01343"/>
    </source>
</evidence>
<sequence length="173" mass="19640">MSSSSSSSRSHTRRQTTGIPTRCWCGANLTTFGAQTKENLFRRFYRCEIGLKRKTEHHLFKWVDEAIVDEINMVDAKHSQLKEDVDSYKIYTSRRLEIQAKHIEQTLHQLKILMNAKTDICCTQDSPAFTTEATLASPTVASTAYNPLTNIAVTAIALGTMAWIYARLTNYMN</sequence>
<feature type="transmembrane region" description="Helical" evidence="5">
    <location>
        <begin position="148"/>
        <end position="166"/>
    </location>
</feature>
<dbReference type="InterPro" id="IPR010666">
    <property type="entry name" value="Znf_GRF"/>
</dbReference>
<protein>
    <submittedName>
        <fullName evidence="7">BnaA05g16800D protein</fullName>
    </submittedName>
</protein>
<dbReference type="PaxDb" id="3708-A0A078FCF4"/>
<name>A0A078FCF4_BRANA</name>